<name>A0A6P7S7Z8_9MOLL</name>
<comment type="similarity">
    <text evidence="1 4">Belongs to the EMC2 family.</text>
</comment>
<gene>
    <name evidence="6" type="primary">LOC115209868</name>
</gene>
<dbReference type="Proteomes" id="UP000515154">
    <property type="component" value="Linkage group LG3"/>
</dbReference>
<comment type="subcellular location">
    <subcellularLocation>
        <location evidence="4">Endoplasmic reticulum membrane</location>
        <topology evidence="4">Peripheral membrane protein</topology>
        <orientation evidence="4">Cytoplasmic side</orientation>
    </subcellularLocation>
</comment>
<dbReference type="GO" id="GO:0072546">
    <property type="term" value="C:EMC complex"/>
    <property type="evidence" value="ECO:0007669"/>
    <property type="project" value="UniProtKB-UniRule"/>
</dbReference>
<sequence length="297" mass="34450">MAEQLNLSNFEDARCYLRKLREDQIRDAAMVVQIWEDVLMNYAYNLGDELWLIYEQVCIAALDCQRPDLVMVCIGELENKFPKSLRVTRLKGMLYEAEDRYEKAQQLYEHILAEDETNMFARKRQVAILKAQGKTAEAINKLNDYLKEFMTDFEAWMEQCDLYIAENDYAKASFCMEELILSNPHNHLYHLKYAEIKYTQGGPENLEIARAYFSEAAKLNPHNLRSLFGLLMTASGLAVYHSKNSKERQANTKYAMWAAEQINEIYGNELTKSQISNMKITETIEKLLGEISAKTTN</sequence>
<evidence type="ECO:0000313" key="5">
    <source>
        <dbReference type="Proteomes" id="UP000515154"/>
    </source>
</evidence>
<accession>A0A6P7S7Z8</accession>
<keyword evidence="2" id="KW-0677">Repeat</keyword>
<dbReference type="InterPro" id="IPR011990">
    <property type="entry name" value="TPR-like_helical_dom_sf"/>
</dbReference>
<dbReference type="Gene3D" id="1.25.40.10">
    <property type="entry name" value="Tetratricopeptide repeat domain"/>
    <property type="match status" value="1"/>
</dbReference>
<keyword evidence="4" id="KW-0472">Membrane</keyword>
<keyword evidence="4" id="KW-0256">Endoplasmic reticulum</keyword>
<organism evidence="5 6">
    <name type="scientific">Octopus sinensis</name>
    <name type="common">East Asian common octopus</name>
    <dbReference type="NCBI Taxonomy" id="2607531"/>
    <lineage>
        <taxon>Eukaryota</taxon>
        <taxon>Metazoa</taxon>
        <taxon>Spiralia</taxon>
        <taxon>Lophotrochozoa</taxon>
        <taxon>Mollusca</taxon>
        <taxon>Cephalopoda</taxon>
        <taxon>Coleoidea</taxon>
        <taxon>Octopodiformes</taxon>
        <taxon>Octopoda</taxon>
        <taxon>Incirrata</taxon>
        <taxon>Octopodidae</taxon>
        <taxon>Octopus</taxon>
    </lineage>
</organism>
<dbReference type="PANTHER" id="PTHR12760">
    <property type="entry name" value="TETRATRICOPEPTIDE REPEAT PROTEIN"/>
    <property type="match status" value="1"/>
</dbReference>
<reference evidence="6" key="1">
    <citation type="submission" date="2025-08" db="UniProtKB">
        <authorList>
            <consortium name="RefSeq"/>
        </authorList>
    </citation>
    <scope>IDENTIFICATION</scope>
</reference>
<dbReference type="Pfam" id="PF22890">
    <property type="entry name" value="TPR_EMC2"/>
    <property type="match status" value="1"/>
</dbReference>
<keyword evidence="5" id="KW-1185">Reference proteome</keyword>
<evidence type="ECO:0000313" key="6">
    <source>
        <dbReference type="RefSeq" id="XP_029634305.1"/>
    </source>
</evidence>
<proteinExistence type="inferred from homology"/>
<dbReference type="KEGG" id="osn:115209868"/>
<dbReference type="InterPro" id="IPR039856">
    <property type="entry name" value="EMC2-like"/>
</dbReference>
<comment type="subunit">
    <text evidence="4">Component of the ER membrane protein complex (EMC).</text>
</comment>
<evidence type="ECO:0000256" key="4">
    <source>
        <dbReference type="RuleBase" id="RU367091"/>
    </source>
</evidence>
<evidence type="ECO:0000256" key="1">
    <source>
        <dbReference type="ARBA" id="ARBA00010361"/>
    </source>
</evidence>
<protein>
    <recommendedName>
        <fullName evidence="4">ER membrane protein complex subunit 2</fullName>
    </recommendedName>
</protein>
<comment type="function">
    <text evidence="4">Part of the endoplasmic reticulum membrane protein complex (EMC) that enables the energy-independent insertion into endoplasmic reticulum membranes of newly synthesized membrane proteins.</text>
</comment>
<dbReference type="InterPro" id="IPR055217">
    <property type="entry name" value="TPR_EMC2"/>
</dbReference>
<dbReference type="AlphaFoldDB" id="A0A6P7S7Z8"/>
<evidence type="ECO:0000256" key="2">
    <source>
        <dbReference type="ARBA" id="ARBA00022737"/>
    </source>
</evidence>
<dbReference type="RefSeq" id="XP_029634305.1">
    <property type="nucleotide sequence ID" value="XM_029778445.2"/>
</dbReference>
<keyword evidence="3" id="KW-0802">TPR repeat</keyword>
<dbReference type="SUPFAM" id="SSF48452">
    <property type="entry name" value="TPR-like"/>
    <property type="match status" value="1"/>
</dbReference>
<evidence type="ECO:0000256" key="3">
    <source>
        <dbReference type="ARBA" id="ARBA00022803"/>
    </source>
</evidence>